<evidence type="ECO:0000259" key="1">
    <source>
        <dbReference type="Pfam" id="PF05161"/>
    </source>
</evidence>
<evidence type="ECO:0008006" key="5">
    <source>
        <dbReference type="Google" id="ProtNLM"/>
    </source>
</evidence>
<name>A0A1G2SER1_9BACT</name>
<dbReference type="InterPro" id="IPR025286">
    <property type="entry name" value="MOFRL_assoc_dom"/>
</dbReference>
<dbReference type="GO" id="GO:0005737">
    <property type="term" value="C:cytoplasm"/>
    <property type="evidence" value="ECO:0007669"/>
    <property type="project" value="TreeGrafter"/>
</dbReference>
<evidence type="ECO:0000313" key="3">
    <source>
        <dbReference type="EMBL" id="OHA83308.1"/>
    </source>
</evidence>
<dbReference type="PANTHER" id="PTHR12227:SF0">
    <property type="entry name" value="GLYCERATE KINASE"/>
    <property type="match status" value="1"/>
</dbReference>
<feature type="domain" description="MOFRL-associated" evidence="2">
    <location>
        <begin position="21"/>
        <end position="245"/>
    </location>
</feature>
<sequence>MGFSIIKNGAELATTTLREHALEILEAGYRAILTKEVVRSEVEIDGKVLKVGGQLFHLNAYERIFFVGIGKCALDAGEAFEEKLGAFLTDGIILDVRGATLRKLRSQVGTHPFPSETNIAITKSIADLAEGLTDRDLLITVISGGGSSLLCLPNDISCDTLTAITKSLMEQSATIAEVNTVRKHTSRIQGGQFARMAYPATVVSLIFSDVPGNDMSMIASGPTVMDPTTAEDAHAILSKYNIAEKCGIPRCEIIETPKESMYFERVHNLLFVTNVKALEAMKSAAAQLGYAARIENAELQGEAQDIGKQLVLEATEPKTCRLFGGETTVTVKKPGKGGRCQVAVLGALPHVKKGQVFIGATSDGWDNTPFAGAIADEATLAHAKELGMDPLVALEENQAYAFFEKVGSHIDTGRTGANVSDWYLTLTE</sequence>
<organism evidence="3 4">
    <name type="scientific">Candidatus Yonathbacteria bacterium RIFCSPLOWO2_01_FULL_47_33b</name>
    <dbReference type="NCBI Taxonomy" id="1802727"/>
    <lineage>
        <taxon>Bacteria</taxon>
        <taxon>Candidatus Yonathiibacteriota</taxon>
    </lineage>
</organism>
<dbReference type="InterPro" id="IPR037035">
    <property type="entry name" value="GK-like_C_sf"/>
</dbReference>
<evidence type="ECO:0000259" key="2">
    <source>
        <dbReference type="Pfam" id="PF13660"/>
    </source>
</evidence>
<comment type="caution">
    <text evidence="3">The sequence shown here is derived from an EMBL/GenBank/DDBJ whole genome shotgun (WGS) entry which is preliminary data.</text>
</comment>
<dbReference type="Gene3D" id="3.40.1480.10">
    <property type="entry name" value="MOFRL domain"/>
    <property type="match status" value="1"/>
</dbReference>
<dbReference type="SUPFAM" id="SSF82544">
    <property type="entry name" value="GckA/TtuD-like"/>
    <property type="match status" value="1"/>
</dbReference>
<dbReference type="Pfam" id="PF05161">
    <property type="entry name" value="MOFRL"/>
    <property type="match status" value="1"/>
</dbReference>
<dbReference type="STRING" id="1802727.A2937_04120"/>
<dbReference type="Gene3D" id="3.40.50.10180">
    <property type="entry name" value="Glycerate kinase, MOFRL-like N-terminal domain"/>
    <property type="match status" value="1"/>
</dbReference>
<evidence type="ECO:0000313" key="4">
    <source>
        <dbReference type="Proteomes" id="UP000177987"/>
    </source>
</evidence>
<dbReference type="PANTHER" id="PTHR12227">
    <property type="entry name" value="GLYCERATE KINASE"/>
    <property type="match status" value="1"/>
</dbReference>
<dbReference type="InterPro" id="IPR039760">
    <property type="entry name" value="MOFRL_protein"/>
</dbReference>
<dbReference type="AlphaFoldDB" id="A0A1G2SER1"/>
<protein>
    <recommendedName>
        <fullName evidence="5">Glycerate kinase</fullName>
    </recommendedName>
</protein>
<dbReference type="GO" id="GO:0008887">
    <property type="term" value="F:glycerate kinase activity"/>
    <property type="evidence" value="ECO:0007669"/>
    <property type="project" value="InterPro"/>
</dbReference>
<accession>A0A1G2SER1</accession>
<proteinExistence type="predicted"/>
<dbReference type="Proteomes" id="UP000177987">
    <property type="component" value="Unassembled WGS sequence"/>
</dbReference>
<dbReference type="EMBL" id="MHUW01000019">
    <property type="protein sequence ID" value="OHA83308.1"/>
    <property type="molecule type" value="Genomic_DNA"/>
</dbReference>
<reference evidence="3 4" key="1">
    <citation type="journal article" date="2016" name="Nat. Commun.">
        <title>Thousands of microbial genomes shed light on interconnected biogeochemical processes in an aquifer system.</title>
        <authorList>
            <person name="Anantharaman K."/>
            <person name="Brown C.T."/>
            <person name="Hug L.A."/>
            <person name="Sharon I."/>
            <person name="Castelle C.J."/>
            <person name="Probst A.J."/>
            <person name="Thomas B.C."/>
            <person name="Singh A."/>
            <person name="Wilkins M.J."/>
            <person name="Karaoz U."/>
            <person name="Brodie E.L."/>
            <person name="Williams K.H."/>
            <person name="Hubbard S.S."/>
            <person name="Banfield J.F."/>
        </authorList>
    </citation>
    <scope>NUCLEOTIDE SEQUENCE [LARGE SCALE GENOMIC DNA]</scope>
</reference>
<dbReference type="InterPro" id="IPR038614">
    <property type="entry name" value="GK_N_sf"/>
</dbReference>
<gene>
    <name evidence="3" type="ORF">A2937_04120</name>
</gene>
<dbReference type="InterPro" id="IPR007835">
    <property type="entry name" value="MOFRL"/>
</dbReference>
<feature type="domain" description="MOFRL" evidence="1">
    <location>
        <begin position="320"/>
        <end position="421"/>
    </location>
</feature>
<dbReference type="Pfam" id="PF13660">
    <property type="entry name" value="DUF4147"/>
    <property type="match status" value="1"/>
</dbReference>